<comment type="similarity">
    <text evidence="7">Belongs to the sodium:neurotransmitter symporter (SNF) (TC 2.A.22) family.</text>
</comment>
<evidence type="ECO:0000256" key="5">
    <source>
        <dbReference type="ARBA" id="ARBA00023136"/>
    </source>
</evidence>
<dbReference type="Pfam" id="PF00209">
    <property type="entry name" value="SNF"/>
    <property type="match status" value="1"/>
</dbReference>
<keyword evidence="2 7" id="KW-0813">Transport</keyword>
<evidence type="ECO:0000256" key="3">
    <source>
        <dbReference type="ARBA" id="ARBA00022692"/>
    </source>
</evidence>
<dbReference type="AlphaFoldDB" id="A0A9Q0EBG9"/>
<name>A0A9Q0EBG9_9TELE</name>
<dbReference type="GO" id="GO:0015657">
    <property type="term" value="F:branched-chain amino acid:sodium symporter activity"/>
    <property type="evidence" value="ECO:0007669"/>
    <property type="project" value="TreeGrafter"/>
</dbReference>
<keyword evidence="3 7" id="KW-0812">Transmembrane</keyword>
<dbReference type="GO" id="GO:0022858">
    <property type="term" value="F:alanine transmembrane transporter activity"/>
    <property type="evidence" value="ECO:0007669"/>
    <property type="project" value="TreeGrafter"/>
</dbReference>
<evidence type="ECO:0000256" key="7">
    <source>
        <dbReference type="RuleBase" id="RU003732"/>
    </source>
</evidence>
<dbReference type="GO" id="GO:0046872">
    <property type="term" value="F:metal ion binding"/>
    <property type="evidence" value="ECO:0007669"/>
    <property type="project" value="UniProtKB-KW"/>
</dbReference>
<proteinExistence type="inferred from homology"/>
<dbReference type="InterPro" id="IPR037272">
    <property type="entry name" value="SNS_sf"/>
</dbReference>
<dbReference type="Proteomes" id="UP001148018">
    <property type="component" value="Unassembled WGS sequence"/>
</dbReference>
<feature type="transmembrane region" description="Helical" evidence="9">
    <location>
        <begin position="196"/>
        <end position="216"/>
    </location>
</feature>
<accession>A0A9Q0EBG9</accession>
<gene>
    <name evidence="10" type="ORF">NHX12_030305</name>
</gene>
<feature type="transmembrane region" description="Helical" evidence="9">
    <location>
        <begin position="93"/>
        <end position="123"/>
    </location>
</feature>
<dbReference type="OrthoDB" id="6581954at2759"/>
<dbReference type="GO" id="GO:1901235">
    <property type="term" value="F:(R)-carnitine transmembrane transporter activity"/>
    <property type="evidence" value="ECO:0007669"/>
    <property type="project" value="TreeGrafter"/>
</dbReference>
<keyword evidence="11" id="KW-1185">Reference proteome</keyword>
<dbReference type="InterPro" id="IPR000175">
    <property type="entry name" value="Na/ntran_symport"/>
</dbReference>
<feature type="binding site" evidence="6">
    <location>
        <position position="31"/>
    </location>
    <ligand>
        <name>Na(+)</name>
        <dbReference type="ChEBI" id="CHEBI:29101"/>
        <label>1</label>
    </ligand>
</feature>
<comment type="subcellular location">
    <subcellularLocation>
        <location evidence="1">Membrane</location>
        <topology evidence="1">Multi-pass membrane protein</topology>
    </subcellularLocation>
</comment>
<feature type="region of interest" description="Disordered" evidence="8">
    <location>
        <begin position="304"/>
        <end position="343"/>
    </location>
</feature>
<dbReference type="GO" id="GO:0015374">
    <property type="term" value="F:neutral, basic amino acid:sodium:chloride symporter activity"/>
    <property type="evidence" value="ECO:0007669"/>
    <property type="project" value="TreeGrafter"/>
</dbReference>
<evidence type="ECO:0000256" key="4">
    <source>
        <dbReference type="ARBA" id="ARBA00022989"/>
    </source>
</evidence>
<evidence type="ECO:0000256" key="9">
    <source>
        <dbReference type="SAM" id="Phobius"/>
    </source>
</evidence>
<keyword evidence="6" id="KW-0479">Metal-binding</keyword>
<dbReference type="PRINTS" id="PR00176">
    <property type="entry name" value="NANEUSMPORT"/>
</dbReference>
<feature type="transmembrane region" description="Helical" evidence="9">
    <location>
        <begin position="225"/>
        <end position="245"/>
    </location>
</feature>
<keyword evidence="4 9" id="KW-1133">Transmembrane helix</keyword>
<feature type="binding site" evidence="6">
    <location>
        <position position="33"/>
    </location>
    <ligand>
        <name>Na(+)</name>
        <dbReference type="ChEBI" id="CHEBI:29101"/>
        <label>1</label>
    </ligand>
</feature>
<dbReference type="EMBL" id="JANIIK010000046">
    <property type="protein sequence ID" value="KAJ3602553.1"/>
    <property type="molecule type" value="Genomic_DNA"/>
</dbReference>
<dbReference type="PANTHER" id="PTHR11616:SF286">
    <property type="entry name" value="SODIUM- AND CHLORIDE-DEPENDENT NEUTRAL AND BASIC AMINO ACID TRANSPORTER B(0+)"/>
    <property type="match status" value="1"/>
</dbReference>
<comment type="caution">
    <text evidence="10">The sequence shown here is derived from an EMBL/GenBank/DDBJ whole genome shotgun (WGS) entry which is preliminary data.</text>
</comment>
<dbReference type="GO" id="GO:0089718">
    <property type="term" value="P:amino acid import across plasma membrane"/>
    <property type="evidence" value="ECO:0007669"/>
    <property type="project" value="TreeGrafter"/>
</dbReference>
<keyword evidence="7" id="KW-0769">Symport</keyword>
<feature type="transmembrane region" description="Helical" evidence="9">
    <location>
        <begin position="53"/>
        <end position="72"/>
    </location>
</feature>
<dbReference type="GO" id="GO:0005886">
    <property type="term" value="C:plasma membrane"/>
    <property type="evidence" value="ECO:0007669"/>
    <property type="project" value="TreeGrafter"/>
</dbReference>
<evidence type="ECO:0000256" key="6">
    <source>
        <dbReference type="PIRSR" id="PIRSR600175-1"/>
    </source>
</evidence>
<evidence type="ECO:0000313" key="10">
    <source>
        <dbReference type="EMBL" id="KAJ3602553.1"/>
    </source>
</evidence>
<dbReference type="SUPFAM" id="SSF161070">
    <property type="entry name" value="SNF-like"/>
    <property type="match status" value="1"/>
</dbReference>
<evidence type="ECO:0000256" key="8">
    <source>
        <dbReference type="SAM" id="MobiDB-lite"/>
    </source>
</evidence>
<evidence type="ECO:0000313" key="11">
    <source>
        <dbReference type="Proteomes" id="UP001148018"/>
    </source>
</evidence>
<keyword evidence="5 9" id="KW-0472">Membrane</keyword>
<feature type="transmembrane region" description="Helical" evidence="9">
    <location>
        <begin position="25"/>
        <end position="47"/>
    </location>
</feature>
<sequence length="411" mass="45586">MFTEDDGEGEKEENVRGHWTNKTEYLLSMIGMAVGLGNIWRFPYLVFKNGGGAFLIPYFLMLVFLGIPIYLMEISLGQFCSQGSINIWRAVPLFQGVGIATGVVNMIVSIYYGVIIAYILYYFCASFHNPLPWTAFYDDGNCTSQPQVVVNVANMSVSNWTRKLNSCPTSNVSYTEQYWDEVVLQRSSGMNETGTIVWHLALGLLLSTFIVALVLVKGIKSSGKVVYFTATFPYLVLTILLIRGLTLEGAKDGIDFYIGSKSNMTKLGEVERLRKTCSPSEDWHPYMEVHRGKRYSKEHSWTGEDVSLSGERQASVTECGSGKPPEERHPLYGHGPAPSRLESRRSCSGVVLMTSTTPLDTTSTDVRLKRDPFTYHIEVDKGALVIWAFVQGAVLSNIGLPSHGSSSSSRA</sequence>
<evidence type="ECO:0000256" key="2">
    <source>
        <dbReference type="ARBA" id="ARBA00022448"/>
    </source>
</evidence>
<evidence type="ECO:0000256" key="1">
    <source>
        <dbReference type="ARBA" id="ARBA00004141"/>
    </source>
</evidence>
<reference evidence="10" key="1">
    <citation type="submission" date="2022-07" db="EMBL/GenBank/DDBJ databases">
        <title>Chromosome-level genome of Muraenolepis orangiensis.</title>
        <authorList>
            <person name="Kim J."/>
        </authorList>
    </citation>
    <scope>NUCLEOTIDE SEQUENCE</scope>
    <source>
        <strain evidence="10">KU_S4_2022</strain>
        <tissue evidence="10">Muscle</tissue>
    </source>
</reference>
<feature type="binding site" evidence="6">
    <location>
        <position position="38"/>
    </location>
    <ligand>
        <name>Na(+)</name>
        <dbReference type="ChEBI" id="CHEBI:29101"/>
        <label>1</label>
    </ligand>
</feature>
<feature type="binding site" evidence="6">
    <location>
        <position position="34"/>
    </location>
    <ligand>
        <name>Na(+)</name>
        <dbReference type="ChEBI" id="CHEBI:29101"/>
        <label>1</label>
    </ligand>
</feature>
<dbReference type="GO" id="GO:0001761">
    <property type="term" value="F:beta-alanine transmembrane transporter activity"/>
    <property type="evidence" value="ECO:0007669"/>
    <property type="project" value="TreeGrafter"/>
</dbReference>
<organism evidence="10 11">
    <name type="scientific">Muraenolepis orangiensis</name>
    <name type="common">Patagonian moray cod</name>
    <dbReference type="NCBI Taxonomy" id="630683"/>
    <lineage>
        <taxon>Eukaryota</taxon>
        <taxon>Metazoa</taxon>
        <taxon>Chordata</taxon>
        <taxon>Craniata</taxon>
        <taxon>Vertebrata</taxon>
        <taxon>Euteleostomi</taxon>
        <taxon>Actinopterygii</taxon>
        <taxon>Neopterygii</taxon>
        <taxon>Teleostei</taxon>
        <taxon>Neoteleostei</taxon>
        <taxon>Acanthomorphata</taxon>
        <taxon>Zeiogadaria</taxon>
        <taxon>Gadariae</taxon>
        <taxon>Gadiformes</taxon>
        <taxon>Muraenolepidoidei</taxon>
        <taxon>Muraenolepididae</taxon>
        <taxon>Muraenolepis</taxon>
    </lineage>
</organism>
<dbReference type="PANTHER" id="PTHR11616">
    <property type="entry name" value="SODIUM/CHLORIDE DEPENDENT TRANSPORTER"/>
    <property type="match status" value="1"/>
</dbReference>
<dbReference type="PROSITE" id="PS50267">
    <property type="entry name" value="NA_NEUROTRAN_SYMP_3"/>
    <property type="match status" value="1"/>
</dbReference>
<keyword evidence="6" id="KW-0915">Sodium</keyword>
<protein>
    <recommendedName>
        <fullName evidence="7">Transporter</fullName>
    </recommendedName>
</protein>
<dbReference type="PROSITE" id="PS00610">
    <property type="entry name" value="NA_NEUROTRAN_SYMP_1"/>
    <property type="match status" value="1"/>
</dbReference>